<organism evidence="2 3">
    <name type="scientific">Hirsutella rhossiliensis</name>
    <dbReference type="NCBI Taxonomy" id="111463"/>
    <lineage>
        <taxon>Eukaryota</taxon>
        <taxon>Fungi</taxon>
        <taxon>Dikarya</taxon>
        <taxon>Ascomycota</taxon>
        <taxon>Pezizomycotina</taxon>
        <taxon>Sordariomycetes</taxon>
        <taxon>Hypocreomycetidae</taxon>
        <taxon>Hypocreales</taxon>
        <taxon>Ophiocordycipitaceae</taxon>
        <taxon>Hirsutella</taxon>
    </lineage>
</organism>
<dbReference type="InterPro" id="IPR008906">
    <property type="entry name" value="HATC_C_dom"/>
</dbReference>
<evidence type="ECO:0000313" key="2">
    <source>
        <dbReference type="EMBL" id="KAH0965380.1"/>
    </source>
</evidence>
<dbReference type="SUPFAM" id="SSF53098">
    <property type="entry name" value="Ribonuclease H-like"/>
    <property type="match status" value="1"/>
</dbReference>
<dbReference type="EMBL" id="JAIZPD010000003">
    <property type="protein sequence ID" value="KAH0965380.1"/>
    <property type="molecule type" value="Genomic_DNA"/>
</dbReference>
<dbReference type="GeneID" id="68352525"/>
<dbReference type="OrthoDB" id="5100624at2759"/>
<reference evidence="2" key="1">
    <citation type="submission" date="2021-09" db="EMBL/GenBank/DDBJ databases">
        <title>A high-quality genome of the endoparasitic fungus Hirsutella rhossiliensis with a comparison of Hirsutella genomes reveals transposable elements contributing to genome size variation.</title>
        <authorList>
            <person name="Lin R."/>
            <person name="Jiao Y."/>
            <person name="Sun X."/>
            <person name="Ling J."/>
            <person name="Xie B."/>
            <person name="Cheng X."/>
        </authorList>
    </citation>
    <scope>NUCLEOTIDE SEQUENCE</scope>
    <source>
        <strain evidence="2">HR02</strain>
    </source>
</reference>
<name>A0A9P8N1X6_9HYPO</name>
<accession>A0A9P8N1X6</accession>
<proteinExistence type="predicted"/>
<dbReference type="Pfam" id="PF05699">
    <property type="entry name" value="Dimer_Tnp_hAT"/>
    <property type="match status" value="1"/>
</dbReference>
<dbReference type="RefSeq" id="XP_044722893.1">
    <property type="nucleotide sequence ID" value="XM_044861867.1"/>
</dbReference>
<evidence type="ECO:0000313" key="3">
    <source>
        <dbReference type="Proteomes" id="UP000824596"/>
    </source>
</evidence>
<keyword evidence="3" id="KW-1185">Reference proteome</keyword>
<dbReference type="GO" id="GO:0046983">
    <property type="term" value="F:protein dimerization activity"/>
    <property type="evidence" value="ECO:0007669"/>
    <property type="project" value="InterPro"/>
</dbReference>
<dbReference type="InterPro" id="IPR012337">
    <property type="entry name" value="RNaseH-like_sf"/>
</dbReference>
<comment type="caution">
    <text evidence="2">The sequence shown here is derived from an EMBL/GenBank/DDBJ whole genome shotgun (WGS) entry which is preliminary data.</text>
</comment>
<dbReference type="Proteomes" id="UP000824596">
    <property type="component" value="Unassembled WGS sequence"/>
</dbReference>
<feature type="domain" description="HAT C-terminal dimerisation" evidence="1">
    <location>
        <begin position="56"/>
        <end position="84"/>
    </location>
</feature>
<protein>
    <recommendedName>
        <fullName evidence="1">HAT C-terminal dimerisation domain-containing protein</fullName>
    </recommendedName>
</protein>
<evidence type="ECO:0000259" key="1">
    <source>
        <dbReference type="Pfam" id="PF05699"/>
    </source>
</evidence>
<dbReference type="AlphaFoldDB" id="A0A9P8N1X6"/>
<sequence>MEADAADHEEASSLALGEVVADKAGDDLVALDPLQEARKRRQMLAELAANNKADSEVEDPLQWWICHAADYPVLSQMAFDLFTYQKVITDERNRLSSNTVAAIECQKHLLRSGMLS</sequence>
<gene>
    <name evidence="2" type="ORF">HRG_03396</name>
</gene>